<keyword evidence="2" id="KW-0012">Acyltransferase</keyword>
<dbReference type="eggNOG" id="COG0456">
    <property type="taxonomic scope" value="Bacteria"/>
</dbReference>
<evidence type="ECO:0000259" key="3">
    <source>
        <dbReference type="PROSITE" id="PS51186"/>
    </source>
</evidence>
<protein>
    <submittedName>
        <fullName evidence="4">GNAT family acetyltransferase</fullName>
    </submittedName>
</protein>
<dbReference type="GO" id="GO:0016747">
    <property type="term" value="F:acyltransferase activity, transferring groups other than amino-acyl groups"/>
    <property type="evidence" value="ECO:0007669"/>
    <property type="project" value="InterPro"/>
</dbReference>
<reference evidence="4 5" key="1">
    <citation type="journal article" date="2015" name="Genome Announc.">
        <title>Expanding the biotechnology potential of lactobacilli through comparative genomics of 213 strains and associated genera.</title>
        <authorList>
            <person name="Sun Z."/>
            <person name="Harris H.M."/>
            <person name="McCann A."/>
            <person name="Guo C."/>
            <person name="Argimon S."/>
            <person name="Zhang W."/>
            <person name="Yang X."/>
            <person name="Jeffery I.B."/>
            <person name="Cooney J.C."/>
            <person name="Kagawa T.F."/>
            <person name="Liu W."/>
            <person name="Song Y."/>
            <person name="Salvetti E."/>
            <person name="Wrobel A."/>
            <person name="Rasinkangas P."/>
            <person name="Parkhill J."/>
            <person name="Rea M.C."/>
            <person name="O'Sullivan O."/>
            <person name="Ritari J."/>
            <person name="Douillard F.P."/>
            <person name="Paul Ross R."/>
            <person name="Yang R."/>
            <person name="Briner A.E."/>
            <person name="Felis G.E."/>
            <person name="de Vos W.M."/>
            <person name="Barrangou R."/>
            <person name="Klaenhammer T.R."/>
            <person name="Caufield P.W."/>
            <person name="Cui Y."/>
            <person name="Zhang H."/>
            <person name="O'Toole P.W."/>
        </authorList>
    </citation>
    <scope>NUCLEOTIDE SEQUENCE [LARGE SCALE GENOMIC DNA]</scope>
    <source>
        <strain evidence="4 5">DSM 21376</strain>
    </source>
</reference>
<dbReference type="EMBL" id="AYZF01000013">
    <property type="protein sequence ID" value="KRN05999.1"/>
    <property type="molecule type" value="Genomic_DNA"/>
</dbReference>
<proteinExistence type="predicted"/>
<accession>A0A0R2DPJ9</accession>
<dbReference type="PATRIC" id="fig|1423806.3.peg.1206"/>
<evidence type="ECO:0000313" key="5">
    <source>
        <dbReference type="Proteomes" id="UP000050961"/>
    </source>
</evidence>
<dbReference type="SUPFAM" id="SSF55729">
    <property type="entry name" value="Acyl-CoA N-acyltransferases (Nat)"/>
    <property type="match status" value="1"/>
</dbReference>
<dbReference type="PROSITE" id="PS51186">
    <property type="entry name" value="GNAT"/>
    <property type="match status" value="1"/>
</dbReference>
<name>A0A0R2DPJ9_9LACO</name>
<gene>
    <name evidence="4" type="ORF">FD15_GL001185</name>
</gene>
<dbReference type="PANTHER" id="PTHR43877">
    <property type="entry name" value="AMINOALKYLPHOSPHONATE N-ACETYLTRANSFERASE-RELATED-RELATED"/>
    <property type="match status" value="1"/>
</dbReference>
<dbReference type="PANTHER" id="PTHR43877:SF2">
    <property type="entry name" value="AMINOALKYLPHOSPHONATE N-ACETYLTRANSFERASE-RELATED"/>
    <property type="match status" value="1"/>
</dbReference>
<organism evidence="4 5">
    <name type="scientific">Liquorilactobacillus sucicola DSM 21376 = JCM 15457</name>
    <dbReference type="NCBI Taxonomy" id="1423806"/>
    <lineage>
        <taxon>Bacteria</taxon>
        <taxon>Bacillati</taxon>
        <taxon>Bacillota</taxon>
        <taxon>Bacilli</taxon>
        <taxon>Lactobacillales</taxon>
        <taxon>Lactobacillaceae</taxon>
        <taxon>Liquorilactobacillus</taxon>
    </lineage>
</organism>
<comment type="caution">
    <text evidence="4">The sequence shown here is derived from an EMBL/GenBank/DDBJ whole genome shotgun (WGS) entry which is preliminary data.</text>
</comment>
<dbReference type="InterPro" id="IPR000182">
    <property type="entry name" value="GNAT_dom"/>
</dbReference>
<dbReference type="Gene3D" id="3.40.630.30">
    <property type="match status" value="1"/>
</dbReference>
<dbReference type="InterPro" id="IPR016181">
    <property type="entry name" value="Acyl_CoA_acyltransferase"/>
</dbReference>
<evidence type="ECO:0000313" key="4">
    <source>
        <dbReference type="EMBL" id="KRN05999.1"/>
    </source>
</evidence>
<evidence type="ECO:0000256" key="1">
    <source>
        <dbReference type="ARBA" id="ARBA00022679"/>
    </source>
</evidence>
<dbReference type="Proteomes" id="UP000050961">
    <property type="component" value="Unassembled WGS sequence"/>
</dbReference>
<dbReference type="InterPro" id="IPR050832">
    <property type="entry name" value="Bact_Acetyltransf"/>
</dbReference>
<dbReference type="Pfam" id="PF00583">
    <property type="entry name" value="Acetyltransf_1"/>
    <property type="match status" value="1"/>
</dbReference>
<dbReference type="CDD" id="cd04301">
    <property type="entry name" value="NAT_SF"/>
    <property type="match status" value="1"/>
</dbReference>
<keyword evidence="5" id="KW-1185">Reference proteome</keyword>
<sequence>MFGKKGNIILLIRTAQKKDAAQIVPLFKIILHEMELPALKIIPEKKLDQLIQYAFESDDLRFNIGKTLVAEIDGKVAGFAFGYSDELEEKVNNVWQKAVSLSDLPESTELFSDDETLPNEWYLDSIAVSPAFQGKGVGTKLLNSLPEVASKSGNTCIGLSVDFANPLAEKLYRRVGYQKVATTVISQHQYHHMQLKI</sequence>
<dbReference type="STRING" id="1423806.FD15_GL001185"/>
<dbReference type="AlphaFoldDB" id="A0A0R2DPJ9"/>
<keyword evidence="1 4" id="KW-0808">Transferase</keyword>
<feature type="domain" description="N-acetyltransferase" evidence="3">
    <location>
        <begin position="10"/>
        <end position="197"/>
    </location>
</feature>
<evidence type="ECO:0000256" key="2">
    <source>
        <dbReference type="ARBA" id="ARBA00023315"/>
    </source>
</evidence>